<dbReference type="GO" id="GO:0000155">
    <property type="term" value="F:phosphorelay sensor kinase activity"/>
    <property type="evidence" value="ECO:0007669"/>
    <property type="project" value="InterPro"/>
</dbReference>
<dbReference type="PRINTS" id="PR00344">
    <property type="entry name" value="BCTRLSENSOR"/>
</dbReference>
<evidence type="ECO:0000256" key="2">
    <source>
        <dbReference type="ARBA" id="ARBA00004370"/>
    </source>
</evidence>
<dbReference type="PANTHER" id="PTHR43047:SF72">
    <property type="entry name" value="OSMOSENSING HISTIDINE PROTEIN KINASE SLN1"/>
    <property type="match status" value="1"/>
</dbReference>
<dbReference type="InterPro" id="IPR035965">
    <property type="entry name" value="PAS-like_dom_sf"/>
</dbReference>
<evidence type="ECO:0000256" key="5">
    <source>
        <dbReference type="ARBA" id="ARBA00022679"/>
    </source>
</evidence>
<dbReference type="CDD" id="cd00130">
    <property type="entry name" value="PAS"/>
    <property type="match status" value="1"/>
</dbReference>
<keyword evidence="10 11" id="KW-0472">Membrane</keyword>
<dbReference type="Gene3D" id="1.10.287.130">
    <property type="match status" value="1"/>
</dbReference>
<evidence type="ECO:0000256" key="11">
    <source>
        <dbReference type="SAM" id="Phobius"/>
    </source>
</evidence>
<dbReference type="Gene3D" id="3.30.450.20">
    <property type="entry name" value="PAS domain"/>
    <property type="match status" value="1"/>
</dbReference>
<dbReference type="GO" id="GO:0009927">
    <property type="term" value="F:histidine phosphotransfer kinase activity"/>
    <property type="evidence" value="ECO:0007669"/>
    <property type="project" value="TreeGrafter"/>
</dbReference>
<dbReference type="NCBIfam" id="TIGR00229">
    <property type="entry name" value="sensory_box"/>
    <property type="match status" value="1"/>
</dbReference>
<dbReference type="PROSITE" id="PS50113">
    <property type="entry name" value="PAC"/>
    <property type="match status" value="1"/>
</dbReference>
<feature type="domain" description="PAS" evidence="13">
    <location>
        <begin position="251"/>
        <end position="305"/>
    </location>
</feature>
<dbReference type="PROSITE" id="PS50109">
    <property type="entry name" value="HIS_KIN"/>
    <property type="match status" value="1"/>
</dbReference>
<keyword evidence="16" id="KW-1185">Reference proteome</keyword>
<dbReference type="InterPro" id="IPR004358">
    <property type="entry name" value="Sig_transdc_His_kin-like_C"/>
</dbReference>
<evidence type="ECO:0000256" key="7">
    <source>
        <dbReference type="ARBA" id="ARBA00022777"/>
    </source>
</evidence>
<evidence type="ECO:0000256" key="10">
    <source>
        <dbReference type="ARBA" id="ARBA00023136"/>
    </source>
</evidence>
<evidence type="ECO:0000313" key="15">
    <source>
        <dbReference type="EMBL" id="QEX25218.1"/>
    </source>
</evidence>
<dbReference type="InterPro" id="IPR005467">
    <property type="entry name" value="His_kinase_dom"/>
</dbReference>
<gene>
    <name evidence="15" type="ORF">FRZ61_51650</name>
</gene>
<dbReference type="SUPFAM" id="SSF47384">
    <property type="entry name" value="Homodimeric domain of signal transducing histidine kinase"/>
    <property type="match status" value="1"/>
</dbReference>
<keyword evidence="9" id="KW-0902">Two-component regulatory system</keyword>
<feature type="transmembrane region" description="Helical" evidence="11">
    <location>
        <begin position="184"/>
        <end position="202"/>
    </location>
</feature>
<keyword evidence="11" id="KW-0812">Transmembrane</keyword>
<dbReference type="GO" id="GO:0005886">
    <property type="term" value="C:plasma membrane"/>
    <property type="evidence" value="ECO:0007669"/>
    <property type="project" value="TreeGrafter"/>
</dbReference>
<dbReference type="SUPFAM" id="SSF55785">
    <property type="entry name" value="PYP-like sensor domain (PAS domain)"/>
    <property type="match status" value="1"/>
</dbReference>
<evidence type="ECO:0000259" key="13">
    <source>
        <dbReference type="PROSITE" id="PS50112"/>
    </source>
</evidence>
<dbReference type="InterPro" id="IPR000014">
    <property type="entry name" value="PAS"/>
</dbReference>
<evidence type="ECO:0000256" key="6">
    <source>
        <dbReference type="ARBA" id="ARBA00022741"/>
    </source>
</evidence>
<evidence type="ECO:0000313" key="16">
    <source>
        <dbReference type="Proteomes" id="UP000325797"/>
    </source>
</evidence>
<dbReference type="InterPro" id="IPR003594">
    <property type="entry name" value="HATPase_dom"/>
</dbReference>
<dbReference type="EC" id="2.7.13.3" evidence="3"/>
<dbReference type="Gene3D" id="3.30.565.10">
    <property type="entry name" value="Histidine kinase-like ATPase, C-terminal domain"/>
    <property type="match status" value="1"/>
</dbReference>
<proteinExistence type="predicted"/>
<keyword evidence="5" id="KW-0808">Transferase</keyword>
<protein>
    <recommendedName>
        <fullName evidence="3">histidine kinase</fullName>
        <ecNumber evidence="3">2.7.13.3</ecNumber>
    </recommendedName>
</protein>
<name>A0A5J6N5M9_9PROT</name>
<dbReference type="PANTHER" id="PTHR43047">
    <property type="entry name" value="TWO-COMPONENT HISTIDINE PROTEIN KINASE"/>
    <property type="match status" value="1"/>
</dbReference>
<dbReference type="SMART" id="SM00388">
    <property type="entry name" value="HisKA"/>
    <property type="match status" value="1"/>
</dbReference>
<dbReference type="InterPro" id="IPR036097">
    <property type="entry name" value="HisK_dim/P_sf"/>
</dbReference>
<evidence type="ECO:0000256" key="1">
    <source>
        <dbReference type="ARBA" id="ARBA00000085"/>
    </source>
</evidence>
<dbReference type="CDD" id="cd00082">
    <property type="entry name" value="HisKA"/>
    <property type="match status" value="1"/>
</dbReference>
<keyword evidence="11" id="KW-1133">Transmembrane helix</keyword>
<reference evidence="15 16" key="1">
    <citation type="submission" date="2019-08" db="EMBL/GenBank/DDBJ databases">
        <title>Hyperibacter terrae gen. nov., sp. nov. and Hyperibacter viscosus sp. nov., two new members in the family Rhodospirillaceae isolated from the rhizosphere of Hypericum perforatum.</title>
        <authorList>
            <person name="Noviana Z."/>
        </authorList>
    </citation>
    <scope>NUCLEOTIDE SEQUENCE [LARGE SCALE GENOMIC DNA]</scope>
    <source>
        <strain evidence="15 16">R5959</strain>
    </source>
</reference>
<keyword evidence="8" id="KW-0067">ATP-binding</keyword>
<evidence type="ECO:0000259" key="14">
    <source>
        <dbReference type="PROSITE" id="PS50113"/>
    </source>
</evidence>
<sequence length="634" mass="69448">MSASHPVIRRWFWLLGLALALLLGVAAAATTVAELQRRKAEEQIATVNGSAQQSRLALQIALLAQDIARTADSRDQARMRVAADRLAELHRRLVDRAQTLGPAARELVAFYNTDEVALEFTLQRFISQAHILSMLPATMLKPGRIEMQAIADSYPRLLAALDAETAAWQHYEERLHRELGHMQMLELLLFAAVIVAIALLVFRPMLRSLREHMGALEDLNTTLERRVAERTAVAEARARELVQSEAALRESDARIRGILENVADMVITVDGWGRIESFNPAAERGFGYSAAEATGSDVSMLLPDSPGGAGGMQLLRRLAGPEGEQHGIALNEMTARRKDGSQFPVELAVGRVRLGGRQLMIGTLRDISARRESEDRLRHAKEDAIAANRAKSQFLANMSHELRTPLNAIIGFSEILEKEMFGPLGVPTYADYARDIHQSGEHLLAVVNDILDLSRIEAGRMELSDLEVDLGELIAACLRMVSVRAEEREVEIVTDLRCLPLAVRCDMRSVKQALLNLLINAIKFNKRGGRITIRASLEADGWLELAVIDTGIGMDPADIPSALTPFVQINSSLSRSYEGTGLGLPLAKSLIELHGGRLQLESALDVGTTATLRLPPDRIIAQAEKPPQAAAVNG</sequence>
<dbReference type="FunFam" id="1.10.287.130:FF:000038">
    <property type="entry name" value="Sensory transduction histidine kinase"/>
    <property type="match status" value="1"/>
</dbReference>
<dbReference type="SMART" id="SM00387">
    <property type="entry name" value="HATPase_c"/>
    <property type="match status" value="1"/>
</dbReference>
<dbReference type="SUPFAM" id="SSF55874">
    <property type="entry name" value="ATPase domain of HSP90 chaperone/DNA topoisomerase II/histidine kinase"/>
    <property type="match status" value="1"/>
</dbReference>
<comment type="catalytic activity">
    <reaction evidence="1">
        <text>ATP + protein L-histidine = ADP + protein N-phospho-L-histidine.</text>
        <dbReference type="EC" id="2.7.13.3"/>
    </reaction>
</comment>
<keyword evidence="4" id="KW-0597">Phosphoprotein</keyword>
<dbReference type="RefSeq" id="WP_151120497.1">
    <property type="nucleotide sequence ID" value="NZ_CP042582.1"/>
</dbReference>
<dbReference type="Pfam" id="PF02518">
    <property type="entry name" value="HATPase_c"/>
    <property type="match status" value="1"/>
</dbReference>
<evidence type="ECO:0000256" key="9">
    <source>
        <dbReference type="ARBA" id="ARBA00023012"/>
    </source>
</evidence>
<evidence type="ECO:0000256" key="3">
    <source>
        <dbReference type="ARBA" id="ARBA00012438"/>
    </source>
</evidence>
<dbReference type="KEGG" id="hadh:FRZ61_51650"/>
<feature type="domain" description="PAC" evidence="14">
    <location>
        <begin position="329"/>
        <end position="379"/>
    </location>
</feature>
<comment type="subcellular location">
    <subcellularLocation>
        <location evidence="2">Membrane</location>
    </subcellularLocation>
</comment>
<organism evidence="15 16">
    <name type="scientific">Hypericibacter adhaerens</name>
    <dbReference type="NCBI Taxonomy" id="2602016"/>
    <lineage>
        <taxon>Bacteria</taxon>
        <taxon>Pseudomonadati</taxon>
        <taxon>Pseudomonadota</taxon>
        <taxon>Alphaproteobacteria</taxon>
        <taxon>Rhodospirillales</taxon>
        <taxon>Dongiaceae</taxon>
        <taxon>Hypericibacter</taxon>
    </lineage>
</organism>
<dbReference type="InterPro" id="IPR000700">
    <property type="entry name" value="PAS-assoc_C"/>
</dbReference>
<dbReference type="InterPro" id="IPR003661">
    <property type="entry name" value="HisK_dim/P_dom"/>
</dbReference>
<evidence type="ECO:0000259" key="12">
    <source>
        <dbReference type="PROSITE" id="PS50109"/>
    </source>
</evidence>
<feature type="domain" description="Histidine kinase" evidence="12">
    <location>
        <begin position="397"/>
        <end position="618"/>
    </location>
</feature>
<dbReference type="InterPro" id="IPR036890">
    <property type="entry name" value="HATPase_C_sf"/>
</dbReference>
<dbReference type="CDD" id="cd16922">
    <property type="entry name" value="HATPase_EvgS-ArcB-TorS-like"/>
    <property type="match status" value="1"/>
</dbReference>
<dbReference type="Pfam" id="PF13426">
    <property type="entry name" value="PAS_9"/>
    <property type="match status" value="1"/>
</dbReference>
<keyword evidence="7" id="KW-0418">Kinase</keyword>
<dbReference type="Pfam" id="PF00512">
    <property type="entry name" value="HisKA"/>
    <property type="match status" value="1"/>
</dbReference>
<keyword evidence="6" id="KW-0547">Nucleotide-binding</keyword>
<accession>A0A5J6N5M9</accession>
<dbReference type="SMART" id="SM00091">
    <property type="entry name" value="PAS"/>
    <property type="match status" value="1"/>
</dbReference>
<evidence type="ECO:0000256" key="4">
    <source>
        <dbReference type="ARBA" id="ARBA00022553"/>
    </source>
</evidence>
<dbReference type="Proteomes" id="UP000325797">
    <property type="component" value="Chromosome"/>
</dbReference>
<dbReference type="GO" id="GO:0005524">
    <property type="term" value="F:ATP binding"/>
    <property type="evidence" value="ECO:0007669"/>
    <property type="project" value="UniProtKB-KW"/>
</dbReference>
<dbReference type="OrthoDB" id="8477705at2"/>
<dbReference type="PROSITE" id="PS50112">
    <property type="entry name" value="PAS"/>
    <property type="match status" value="1"/>
</dbReference>
<dbReference type="AlphaFoldDB" id="A0A5J6N5M9"/>
<evidence type="ECO:0000256" key="8">
    <source>
        <dbReference type="ARBA" id="ARBA00022840"/>
    </source>
</evidence>
<dbReference type="EMBL" id="CP042582">
    <property type="protein sequence ID" value="QEX25218.1"/>
    <property type="molecule type" value="Genomic_DNA"/>
</dbReference>